<evidence type="ECO:0000313" key="2">
    <source>
        <dbReference type="EMBL" id="GMQ35465.1"/>
    </source>
</evidence>
<dbReference type="RefSeq" id="WP_338230291.1">
    <property type="nucleotide sequence ID" value="NZ_BTPE01000019.1"/>
</dbReference>
<comment type="caution">
    <text evidence="2">The sequence shown here is derived from an EMBL/GenBank/DDBJ whole genome shotgun (WGS) entry which is preliminary data.</text>
</comment>
<organism evidence="2 3">
    <name type="scientific">Algoriphagus taiwanensis</name>
    <dbReference type="NCBI Taxonomy" id="1445656"/>
    <lineage>
        <taxon>Bacteria</taxon>
        <taxon>Pseudomonadati</taxon>
        <taxon>Bacteroidota</taxon>
        <taxon>Cytophagia</taxon>
        <taxon>Cytophagales</taxon>
        <taxon>Cyclobacteriaceae</taxon>
        <taxon>Algoriphagus</taxon>
    </lineage>
</organism>
<protein>
    <recommendedName>
        <fullName evidence="4">Outer membrane lipoprotein-sorting protein</fullName>
    </recommendedName>
</protein>
<dbReference type="EMBL" id="BTPE01000019">
    <property type="protein sequence ID" value="GMQ35465.1"/>
    <property type="molecule type" value="Genomic_DNA"/>
</dbReference>
<reference evidence="2 3" key="1">
    <citation type="submission" date="2023-08" db="EMBL/GenBank/DDBJ databases">
        <title>Draft genome sequence of Algoriphagus taiwanensis.</title>
        <authorList>
            <person name="Takatani N."/>
            <person name="Hosokawa M."/>
            <person name="Sawabe T."/>
        </authorList>
    </citation>
    <scope>NUCLEOTIDE SEQUENCE [LARGE SCALE GENOMIC DNA]</scope>
    <source>
        <strain evidence="2 3">JCM 19755</strain>
    </source>
</reference>
<name>A0ABQ6Q5L3_9BACT</name>
<keyword evidence="1" id="KW-0732">Signal</keyword>
<sequence length="258" mass="30206">MPVQRFLFFLLSLIIFAACEEKKSEPDPRLEQPEEFKQLLNAHGEWEKWINAKAFSYAMIHETNLAWENHYIDLVGRKVRIDADTWQIGNDGEKVWISPNRQAFQGRSVRFYHNLYFYFFSIPYIFTDPGVKVKKTENKLLNGISYEAFEVSFESNVGDSPDDKYFMLVDPETGRLAWVLYKVTFFDKNNQSMNALKYEDYRDAGGLVFPRLMTGYELENDSTRKIRYQVSFADVFLVDKALDDELFAMPEKNAVVAN</sequence>
<gene>
    <name evidence="2" type="ORF">Ataiwa_37380</name>
</gene>
<dbReference type="Pfam" id="PF20113">
    <property type="entry name" value="DUF6503"/>
    <property type="match status" value="1"/>
</dbReference>
<feature type="signal peptide" evidence="1">
    <location>
        <begin position="1"/>
        <end position="17"/>
    </location>
</feature>
<evidence type="ECO:0000313" key="3">
    <source>
        <dbReference type="Proteomes" id="UP001307705"/>
    </source>
</evidence>
<dbReference type="PROSITE" id="PS51257">
    <property type="entry name" value="PROKAR_LIPOPROTEIN"/>
    <property type="match status" value="1"/>
</dbReference>
<accession>A0ABQ6Q5L3</accession>
<proteinExistence type="predicted"/>
<keyword evidence="3" id="KW-1185">Reference proteome</keyword>
<dbReference type="InterPro" id="IPR045444">
    <property type="entry name" value="DUF6503"/>
</dbReference>
<feature type="chain" id="PRO_5045438209" description="Outer membrane lipoprotein-sorting protein" evidence="1">
    <location>
        <begin position="18"/>
        <end position="258"/>
    </location>
</feature>
<evidence type="ECO:0000256" key="1">
    <source>
        <dbReference type="SAM" id="SignalP"/>
    </source>
</evidence>
<dbReference type="Proteomes" id="UP001307705">
    <property type="component" value="Unassembled WGS sequence"/>
</dbReference>
<evidence type="ECO:0008006" key="4">
    <source>
        <dbReference type="Google" id="ProtNLM"/>
    </source>
</evidence>